<feature type="region of interest" description="Disordered" evidence="1">
    <location>
        <begin position="61"/>
        <end position="103"/>
    </location>
</feature>
<dbReference type="EMBL" id="JAUUTY010000001">
    <property type="protein sequence ID" value="KAK1692782.1"/>
    <property type="molecule type" value="Genomic_DNA"/>
</dbReference>
<sequence length="103" mass="10251">MALSVDAASPPPLPAAAIAAEEADGGDAEQARTLIGALNLLSCNLPLPPVVLHAVSSIYRGGGDEEVEEDDEEEGVGNGGDPASRAGDVRVGASSLCGGWMPV</sequence>
<evidence type="ECO:0000313" key="2">
    <source>
        <dbReference type="EMBL" id="KAK1692782.1"/>
    </source>
</evidence>
<protein>
    <submittedName>
        <fullName evidence="2">Uncharacterized protein</fullName>
    </submittedName>
</protein>
<reference evidence="2" key="1">
    <citation type="submission" date="2023-07" db="EMBL/GenBank/DDBJ databases">
        <title>A chromosome-level genome assembly of Lolium multiflorum.</title>
        <authorList>
            <person name="Chen Y."/>
            <person name="Copetti D."/>
            <person name="Kolliker R."/>
            <person name="Studer B."/>
        </authorList>
    </citation>
    <scope>NUCLEOTIDE SEQUENCE</scope>
    <source>
        <strain evidence="2">02402/16</strain>
        <tissue evidence="2">Leaf</tissue>
    </source>
</reference>
<dbReference type="Proteomes" id="UP001231189">
    <property type="component" value="Unassembled WGS sequence"/>
</dbReference>
<accession>A0AAD8TTQ4</accession>
<gene>
    <name evidence="2" type="ORF">QYE76_009479</name>
</gene>
<organism evidence="2 3">
    <name type="scientific">Lolium multiflorum</name>
    <name type="common">Italian ryegrass</name>
    <name type="synonym">Lolium perenne subsp. multiflorum</name>
    <dbReference type="NCBI Taxonomy" id="4521"/>
    <lineage>
        <taxon>Eukaryota</taxon>
        <taxon>Viridiplantae</taxon>
        <taxon>Streptophyta</taxon>
        <taxon>Embryophyta</taxon>
        <taxon>Tracheophyta</taxon>
        <taxon>Spermatophyta</taxon>
        <taxon>Magnoliopsida</taxon>
        <taxon>Liliopsida</taxon>
        <taxon>Poales</taxon>
        <taxon>Poaceae</taxon>
        <taxon>BOP clade</taxon>
        <taxon>Pooideae</taxon>
        <taxon>Poodae</taxon>
        <taxon>Poeae</taxon>
        <taxon>Poeae Chloroplast Group 2 (Poeae type)</taxon>
        <taxon>Loliodinae</taxon>
        <taxon>Loliinae</taxon>
        <taxon>Lolium</taxon>
    </lineage>
</organism>
<proteinExistence type="predicted"/>
<evidence type="ECO:0000256" key="1">
    <source>
        <dbReference type="SAM" id="MobiDB-lite"/>
    </source>
</evidence>
<keyword evidence="3" id="KW-1185">Reference proteome</keyword>
<feature type="compositionally biased region" description="Acidic residues" evidence="1">
    <location>
        <begin position="64"/>
        <end position="75"/>
    </location>
</feature>
<comment type="caution">
    <text evidence="2">The sequence shown here is derived from an EMBL/GenBank/DDBJ whole genome shotgun (WGS) entry which is preliminary data.</text>
</comment>
<dbReference type="AlphaFoldDB" id="A0AAD8TTQ4"/>
<name>A0AAD8TTQ4_LOLMU</name>
<evidence type="ECO:0000313" key="3">
    <source>
        <dbReference type="Proteomes" id="UP001231189"/>
    </source>
</evidence>